<evidence type="ECO:0000313" key="6">
    <source>
        <dbReference type="EMBL" id="KAK9916460.1"/>
    </source>
</evidence>
<dbReference type="PANTHER" id="PTHR11845">
    <property type="entry name" value="5'-DEOXYNUCLEOTIDASE HDDC2"/>
    <property type="match status" value="1"/>
</dbReference>
<dbReference type="InterPro" id="IPR039356">
    <property type="entry name" value="YfbR/HDDC2"/>
</dbReference>
<keyword evidence="7" id="KW-1185">Reference proteome</keyword>
<evidence type="ECO:0000256" key="2">
    <source>
        <dbReference type="ARBA" id="ARBA00022801"/>
    </source>
</evidence>
<feature type="coiled-coil region" evidence="3">
    <location>
        <begin position="329"/>
        <end position="436"/>
    </location>
</feature>
<organism evidence="6 7">
    <name type="scientific">Coccomyxa subellipsoidea</name>
    <dbReference type="NCBI Taxonomy" id="248742"/>
    <lineage>
        <taxon>Eukaryota</taxon>
        <taxon>Viridiplantae</taxon>
        <taxon>Chlorophyta</taxon>
        <taxon>core chlorophytes</taxon>
        <taxon>Trebouxiophyceae</taxon>
        <taxon>Trebouxiophyceae incertae sedis</taxon>
        <taxon>Coccomyxaceae</taxon>
        <taxon>Coccomyxa</taxon>
    </lineage>
</organism>
<feature type="compositionally biased region" description="Low complexity" evidence="4">
    <location>
        <begin position="500"/>
        <end position="519"/>
    </location>
</feature>
<feature type="compositionally biased region" description="Basic and acidic residues" evidence="4">
    <location>
        <begin position="459"/>
        <end position="471"/>
    </location>
</feature>
<dbReference type="Proteomes" id="UP001491310">
    <property type="component" value="Unassembled WGS sequence"/>
</dbReference>
<evidence type="ECO:0000259" key="5">
    <source>
        <dbReference type="Pfam" id="PF13023"/>
    </source>
</evidence>
<evidence type="ECO:0000313" key="7">
    <source>
        <dbReference type="Proteomes" id="UP001491310"/>
    </source>
</evidence>
<dbReference type="Gene3D" id="1.10.3210.10">
    <property type="entry name" value="Hypothetical protein af1432"/>
    <property type="match status" value="1"/>
</dbReference>
<name>A0ABR2YXG8_9CHLO</name>
<evidence type="ECO:0000256" key="3">
    <source>
        <dbReference type="SAM" id="Coils"/>
    </source>
</evidence>
<gene>
    <name evidence="6" type="ORF">WJX75_002849</name>
</gene>
<keyword evidence="3" id="KW-0175">Coiled coil</keyword>
<accession>A0ABR2YXG8</accession>
<evidence type="ECO:0000256" key="1">
    <source>
        <dbReference type="ARBA" id="ARBA00022723"/>
    </source>
</evidence>
<comment type="caution">
    <text evidence="6">The sequence shown here is derived from an EMBL/GenBank/DDBJ whole genome shotgun (WGS) entry which is preliminary data.</text>
</comment>
<feature type="compositionally biased region" description="Polar residues" evidence="4">
    <location>
        <begin position="476"/>
        <end position="491"/>
    </location>
</feature>
<evidence type="ECO:0000256" key="4">
    <source>
        <dbReference type="SAM" id="MobiDB-lite"/>
    </source>
</evidence>
<keyword evidence="1" id="KW-0479">Metal-binding</keyword>
<reference evidence="6 7" key="1">
    <citation type="journal article" date="2024" name="Nat. Commun.">
        <title>Phylogenomics reveals the evolutionary origins of lichenization in chlorophyte algae.</title>
        <authorList>
            <person name="Puginier C."/>
            <person name="Libourel C."/>
            <person name="Otte J."/>
            <person name="Skaloud P."/>
            <person name="Haon M."/>
            <person name="Grisel S."/>
            <person name="Petersen M."/>
            <person name="Berrin J.G."/>
            <person name="Delaux P.M."/>
            <person name="Dal Grande F."/>
            <person name="Keller J."/>
        </authorList>
    </citation>
    <scope>NUCLEOTIDE SEQUENCE [LARGE SCALE GENOMIC DNA]</scope>
    <source>
        <strain evidence="6 7">SAG 216-7</strain>
    </source>
</reference>
<feature type="region of interest" description="Disordered" evidence="4">
    <location>
        <begin position="301"/>
        <end position="324"/>
    </location>
</feature>
<dbReference type="CDD" id="cd22284">
    <property type="entry name" value="HD_CCDC61_N"/>
    <property type="match status" value="1"/>
</dbReference>
<dbReference type="EMBL" id="JALJOT010000003">
    <property type="protein sequence ID" value="KAK9916460.1"/>
    <property type="molecule type" value="Genomic_DNA"/>
</dbReference>
<dbReference type="Pfam" id="PF13023">
    <property type="entry name" value="HD_3"/>
    <property type="match status" value="1"/>
</dbReference>
<feature type="compositionally biased region" description="Basic and acidic residues" evidence="4">
    <location>
        <begin position="534"/>
        <end position="544"/>
    </location>
</feature>
<dbReference type="InterPro" id="IPR049733">
    <property type="entry name" value="CCDC61_N"/>
</dbReference>
<feature type="compositionally biased region" description="Basic and acidic residues" evidence="4">
    <location>
        <begin position="598"/>
        <end position="607"/>
    </location>
</feature>
<feature type="domain" description="HD" evidence="5">
    <location>
        <begin position="19"/>
        <end position="173"/>
    </location>
</feature>
<dbReference type="SUPFAM" id="SSF109604">
    <property type="entry name" value="HD-domain/PDEase-like"/>
    <property type="match status" value="1"/>
</dbReference>
<keyword evidence="2" id="KW-0378">Hydrolase</keyword>
<dbReference type="PANTHER" id="PTHR11845:SF13">
    <property type="entry name" value="5'-DEOXYNUCLEOTIDASE HDDC2"/>
    <property type="match status" value="1"/>
</dbReference>
<dbReference type="InterPro" id="IPR006674">
    <property type="entry name" value="HD_domain"/>
</dbReference>
<feature type="region of interest" description="Disordered" evidence="4">
    <location>
        <begin position="441"/>
        <end position="671"/>
    </location>
</feature>
<protein>
    <recommendedName>
        <fullName evidence="5">HD domain-containing protein</fullName>
    </recommendedName>
</protein>
<sequence length="671" mass="74477">MLRSGTSAAKAIDFLHLLQNLKVTKRTGWIRCNVKGPESIADHMYRMGMMSLIAGDAGVNTDRCIRLSIVHDVAEAIVGDITPNDGISKEQKRKLESDAIVEIQKMLGTGSAAGQQVKELFEEYEDGRTAEALLVKDFDKLEMILQAQEYEKAQGINLQEFFDSTKGKFQTELGRSWAAEIEDKIRIEVEQGSVHSLWRGHFSSTNIEDITARAGSFKKGAVFFKMLQSALAQESASVHVDVLTYSDLASVQAQPGSASSGAPGRNILPSNKRYLILTYTSEFDCTHYPFPLAHVEHSDRRHLKEVDPHANPSRAQRGSGGGPELHLELARLRDENSILRKELTLAKAVRSPQPDGAPGDFQAAEAVKEIQLLRQECAAQQQRLDMAQAELAEERSAHRRDMRRKNKELAETQEEVVRLKEQVRELRVKCREACLQADSSRQRGLARLSLGPRQPFSTHTDREDASWDGRRRPAAQSASVSMPTSRANSPGPQLRPPSPAASQASMPLPGRMRSVSRPRSAPPRPGRFDPTQFVREKRERERLAAARLQGGQSVPRSPRCFGWPGWTHSSEDGDSHHSRPSSGEARERDSLSGRRWRDRSPDLERPRGRAANTENAQPNLRIQGRFLSPAKRASSPGRALQDVKARLSQFAAAQGPGGQSSPTRQKAPHQV</sequence>
<proteinExistence type="predicted"/>